<reference evidence="2 3" key="1">
    <citation type="submission" date="2017-02" db="EMBL/GenBank/DDBJ databases">
        <title>Draft genome of Saccharomonospora sp. 154.</title>
        <authorList>
            <person name="Alonso-Carmona G.S."/>
            <person name="De La Haba R."/>
            <person name="Vera-Gargallo B."/>
            <person name="Sandoval-Trujillo A.H."/>
            <person name="Ramirez-Duran N."/>
            <person name="Ventosa A."/>
        </authorList>
    </citation>
    <scope>NUCLEOTIDE SEQUENCE [LARGE SCALE GENOMIC DNA]</scope>
    <source>
        <strain evidence="2 3">LRS4.154</strain>
    </source>
</reference>
<dbReference type="Proteomes" id="UP000192591">
    <property type="component" value="Unassembled WGS sequence"/>
</dbReference>
<evidence type="ECO:0000313" key="2">
    <source>
        <dbReference type="EMBL" id="OQO94543.1"/>
    </source>
</evidence>
<organism evidence="2 3">
    <name type="scientific">Saccharomonospora piscinae</name>
    <dbReference type="NCBI Taxonomy" id="687388"/>
    <lineage>
        <taxon>Bacteria</taxon>
        <taxon>Bacillati</taxon>
        <taxon>Actinomycetota</taxon>
        <taxon>Actinomycetes</taxon>
        <taxon>Pseudonocardiales</taxon>
        <taxon>Pseudonocardiaceae</taxon>
        <taxon>Saccharomonospora</taxon>
    </lineage>
</organism>
<keyword evidence="3" id="KW-1185">Reference proteome</keyword>
<evidence type="ECO:0000313" key="3">
    <source>
        <dbReference type="Proteomes" id="UP000192591"/>
    </source>
</evidence>
<proteinExistence type="predicted"/>
<name>A0A1V9ABU2_SACPI</name>
<dbReference type="EMBL" id="MWIH01000002">
    <property type="protein sequence ID" value="OQO94543.1"/>
    <property type="molecule type" value="Genomic_DNA"/>
</dbReference>
<accession>A0A1V9ABU2</accession>
<feature type="region of interest" description="Disordered" evidence="1">
    <location>
        <begin position="195"/>
        <end position="216"/>
    </location>
</feature>
<comment type="caution">
    <text evidence="2">The sequence shown here is derived from an EMBL/GenBank/DDBJ whole genome shotgun (WGS) entry which is preliminary data.</text>
</comment>
<sequence>MLVFLERGAGVVRGVLRWVLVVMASAKLSLCVVGVRTPRLMGGALLAAWRRLRTSGESVGVGSGRLWGVSTSRRMRAARAAAAAAASDWVAAAIAASAARACALARLPFLPSALVTARVTATPQRPPHSDIARSMACLTLRPKLRQRWEKPSMIFLDCALVRLFVGALTEGEVTLLEVAADSPLLNNLATLPHGVSPATAHPQPLHEPPKHLTTSL</sequence>
<dbReference type="AlphaFoldDB" id="A0A1V9ABU2"/>
<protein>
    <submittedName>
        <fullName evidence="2">Uncharacterized protein</fullName>
    </submittedName>
</protein>
<gene>
    <name evidence="2" type="ORF">B1813_00015</name>
</gene>
<evidence type="ECO:0000256" key="1">
    <source>
        <dbReference type="SAM" id="MobiDB-lite"/>
    </source>
</evidence>